<accession>A0ABD5UA31</accession>
<dbReference type="InterPro" id="IPR006683">
    <property type="entry name" value="Thioestr_dom"/>
</dbReference>
<organism evidence="4 5">
    <name type="scientific">Halomarina ordinaria</name>
    <dbReference type="NCBI Taxonomy" id="3033939"/>
    <lineage>
        <taxon>Archaea</taxon>
        <taxon>Methanobacteriati</taxon>
        <taxon>Methanobacteriota</taxon>
        <taxon>Stenosarchaea group</taxon>
        <taxon>Halobacteria</taxon>
        <taxon>Halobacteriales</taxon>
        <taxon>Natronomonadaceae</taxon>
        <taxon>Halomarina</taxon>
    </lineage>
</organism>
<dbReference type="Gene3D" id="3.10.129.10">
    <property type="entry name" value="Hotdog Thioesterase"/>
    <property type="match status" value="1"/>
</dbReference>
<evidence type="ECO:0000313" key="5">
    <source>
        <dbReference type="Proteomes" id="UP001596406"/>
    </source>
</evidence>
<dbReference type="Proteomes" id="UP001596406">
    <property type="component" value="Unassembled WGS sequence"/>
</dbReference>
<dbReference type="InterPro" id="IPR003736">
    <property type="entry name" value="PAAI_dom"/>
</dbReference>
<dbReference type="Pfam" id="PF03061">
    <property type="entry name" value="4HBT"/>
    <property type="match status" value="1"/>
</dbReference>
<dbReference type="RefSeq" id="WP_304447761.1">
    <property type="nucleotide sequence ID" value="NZ_JARRAH010000001.1"/>
</dbReference>
<comment type="similarity">
    <text evidence="1">Belongs to the thioesterase PaaI family.</text>
</comment>
<sequence length="156" mass="16938">MSAEGECEDAPAAATVERRLRDEVGDHGLFQWLDVDFEVLEPGRVAMTVPFDEKFANLTSGTMHGGVTATLVDTVSGFALRSTFDDPERTFLTTTDLDVRYVRPVRDDVRAVGEVVRAGGSMGVTDVTVTSETPEGERKTVATGATSYRLFRGEES</sequence>
<keyword evidence="2 4" id="KW-0378">Hydrolase</keyword>
<dbReference type="InterPro" id="IPR029069">
    <property type="entry name" value="HotDog_dom_sf"/>
</dbReference>
<dbReference type="AlphaFoldDB" id="A0ABD5UA31"/>
<proteinExistence type="inferred from homology"/>
<dbReference type="InterPro" id="IPR039298">
    <property type="entry name" value="ACOT13"/>
</dbReference>
<dbReference type="PANTHER" id="PTHR21660">
    <property type="entry name" value="THIOESTERASE SUPERFAMILY MEMBER-RELATED"/>
    <property type="match status" value="1"/>
</dbReference>
<dbReference type="SUPFAM" id="SSF54637">
    <property type="entry name" value="Thioesterase/thiol ester dehydrase-isomerase"/>
    <property type="match status" value="1"/>
</dbReference>
<dbReference type="EC" id="3.1.2.-" evidence="4"/>
<dbReference type="CDD" id="cd03443">
    <property type="entry name" value="PaaI_thioesterase"/>
    <property type="match status" value="1"/>
</dbReference>
<feature type="domain" description="Thioesterase" evidence="3">
    <location>
        <begin position="61"/>
        <end position="134"/>
    </location>
</feature>
<evidence type="ECO:0000313" key="4">
    <source>
        <dbReference type="EMBL" id="MFC6836067.1"/>
    </source>
</evidence>
<comment type="caution">
    <text evidence="4">The sequence shown here is derived from an EMBL/GenBank/DDBJ whole genome shotgun (WGS) entry which is preliminary data.</text>
</comment>
<gene>
    <name evidence="4" type="ORF">ACFQHK_06045</name>
</gene>
<protein>
    <submittedName>
        <fullName evidence="4">PaaI family thioesterase</fullName>
        <ecNumber evidence="4">3.1.2.-</ecNumber>
    </submittedName>
</protein>
<dbReference type="PANTHER" id="PTHR21660:SF1">
    <property type="entry name" value="ACYL-COENZYME A THIOESTERASE 13"/>
    <property type="match status" value="1"/>
</dbReference>
<keyword evidence="5" id="KW-1185">Reference proteome</keyword>
<dbReference type="EMBL" id="JBHSXM010000001">
    <property type="protein sequence ID" value="MFC6836067.1"/>
    <property type="molecule type" value="Genomic_DNA"/>
</dbReference>
<evidence type="ECO:0000256" key="2">
    <source>
        <dbReference type="ARBA" id="ARBA00022801"/>
    </source>
</evidence>
<name>A0ABD5UA31_9EURY</name>
<reference evidence="4 5" key="1">
    <citation type="journal article" date="2019" name="Int. J. Syst. Evol. Microbiol.">
        <title>The Global Catalogue of Microorganisms (GCM) 10K type strain sequencing project: providing services to taxonomists for standard genome sequencing and annotation.</title>
        <authorList>
            <consortium name="The Broad Institute Genomics Platform"/>
            <consortium name="The Broad Institute Genome Sequencing Center for Infectious Disease"/>
            <person name="Wu L."/>
            <person name="Ma J."/>
        </authorList>
    </citation>
    <scope>NUCLEOTIDE SEQUENCE [LARGE SCALE GENOMIC DNA]</scope>
    <source>
        <strain evidence="4 5">PSRA2</strain>
    </source>
</reference>
<evidence type="ECO:0000259" key="3">
    <source>
        <dbReference type="Pfam" id="PF03061"/>
    </source>
</evidence>
<dbReference type="NCBIfam" id="TIGR00369">
    <property type="entry name" value="unchar_dom_1"/>
    <property type="match status" value="1"/>
</dbReference>
<dbReference type="GO" id="GO:0016787">
    <property type="term" value="F:hydrolase activity"/>
    <property type="evidence" value="ECO:0007669"/>
    <property type="project" value="UniProtKB-KW"/>
</dbReference>
<evidence type="ECO:0000256" key="1">
    <source>
        <dbReference type="ARBA" id="ARBA00008324"/>
    </source>
</evidence>